<dbReference type="PATRIC" id="fig|1423721.4.peg.235"/>
<dbReference type="GO" id="GO:0003677">
    <property type="term" value="F:DNA binding"/>
    <property type="evidence" value="ECO:0007669"/>
    <property type="project" value="UniProtKB-KW"/>
</dbReference>
<dbReference type="SUPFAM" id="SSF64288">
    <property type="entry name" value="Chorismate lyase-like"/>
    <property type="match status" value="1"/>
</dbReference>
<evidence type="ECO:0000313" key="5">
    <source>
        <dbReference type="EMBL" id="KRM43222.1"/>
    </source>
</evidence>
<keyword evidence="6" id="KW-1185">Reference proteome</keyword>
<evidence type="ECO:0000256" key="2">
    <source>
        <dbReference type="ARBA" id="ARBA00023125"/>
    </source>
</evidence>
<accession>A0A0R1YTT8</accession>
<dbReference type="InterPro" id="IPR036390">
    <property type="entry name" value="WH_DNA-bd_sf"/>
</dbReference>
<dbReference type="GO" id="GO:0003700">
    <property type="term" value="F:DNA-binding transcription factor activity"/>
    <property type="evidence" value="ECO:0007669"/>
    <property type="project" value="InterPro"/>
</dbReference>
<comment type="caution">
    <text evidence="5">The sequence shown here is derived from an EMBL/GenBank/DDBJ whole genome shotgun (WGS) entry which is preliminary data.</text>
</comment>
<dbReference type="PANTHER" id="PTHR44846:SF1">
    <property type="entry name" value="MANNOSYL-D-GLYCERATE TRANSPORT_METABOLISM SYSTEM REPRESSOR MNGR-RELATED"/>
    <property type="match status" value="1"/>
</dbReference>
<gene>
    <name evidence="5" type="ORF">FD40_GL000234</name>
</gene>
<dbReference type="Proteomes" id="UP000051230">
    <property type="component" value="Unassembled WGS sequence"/>
</dbReference>
<dbReference type="EMBL" id="AYYS01000007">
    <property type="protein sequence ID" value="KRM43222.1"/>
    <property type="molecule type" value="Genomic_DNA"/>
</dbReference>
<dbReference type="GO" id="GO:0045892">
    <property type="term" value="P:negative regulation of DNA-templated transcription"/>
    <property type="evidence" value="ECO:0007669"/>
    <property type="project" value="TreeGrafter"/>
</dbReference>
<feature type="domain" description="HTH gntR-type" evidence="4">
    <location>
        <begin position="23"/>
        <end position="90"/>
    </location>
</feature>
<dbReference type="Gene3D" id="3.40.1410.10">
    <property type="entry name" value="Chorismate lyase-like"/>
    <property type="match status" value="1"/>
</dbReference>
<dbReference type="Pfam" id="PF00392">
    <property type="entry name" value="GntR"/>
    <property type="match status" value="1"/>
</dbReference>
<dbReference type="Pfam" id="PF07702">
    <property type="entry name" value="UTRA"/>
    <property type="match status" value="1"/>
</dbReference>
<dbReference type="CDD" id="cd07377">
    <property type="entry name" value="WHTH_GntR"/>
    <property type="match status" value="1"/>
</dbReference>
<evidence type="ECO:0000259" key="4">
    <source>
        <dbReference type="PROSITE" id="PS50949"/>
    </source>
</evidence>
<organism evidence="5 6">
    <name type="scientific">Amylolactobacillus amylophilus DSM 20533 = JCM 1125</name>
    <dbReference type="NCBI Taxonomy" id="1423721"/>
    <lineage>
        <taxon>Bacteria</taxon>
        <taxon>Bacillati</taxon>
        <taxon>Bacillota</taxon>
        <taxon>Bacilli</taxon>
        <taxon>Lactobacillales</taxon>
        <taxon>Lactobacillaceae</taxon>
        <taxon>Amylolactobacillus</taxon>
    </lineage>
</organism>
<keyword evidence="3" id="KW-0804">Transcription</keyword>
<proteinExistence type="predicted"/>
<keyword evidence="1" id="KW-0805">Transcription regulation</keyword>
<sequence length="265" mass="30515">MGTSYTNRGGTNQLKSEVIMMNKPLYQLVMLDLQTKIREQFESNAKLPSERTLMDQYEVSRNTIRLALDDLEQRGLIYRLHGKGTFVSPRLVNQTDLGSMYSFTQEMRDAGRNPITFNLALELIRPEQPVREQLNLTDGAEAYCLTRLRMADNEPLIFEETYLPIEHFPDLTMQMISGTPLYVVMKESFHETVVMAFEDIEAGAVTTREAQALEIAEHDPCLTIYRRSINDHNVPIEFTKSVARGDHFVYRTKQSNRRVLTGENK</sequence>
<dbReference type="InterPro" id="IPR050679">
    <property type="entry name" value="Bact_HTH_transcr_reg"/>
</dbReference>
<dbReference type="SMART" id="SM00345">
    <property type="entry name" value="HTH_GNTR"/>
    <property type="match status" value="1"/>
</dbReference>
<dbReference type="PANTHER" id="PTHR44846">
    <property type="entry name" value="MANNOSYL-D-GLYCERATE TRANSPORT/METABOLISM SYSTEM REPRESSOR MNGR-RELATED"/>
    <property type="match status" value="1"/>
</dbReference>
<dbReference type="InterPro" id="IPR036388">
    <property type="entry name" value="WH-like_DNA-bd_sf"/>
</dbReference>
<dbReference type="PRINTS" id="PR00035">
    <property type="entry name" value="HTHGNTR"/>
</dbReference>
<evidence type="ECO:0000313" key="6">
    <source>
        <dbReference type="Proteomes" id="UP000051230"/>
    </source>
</evidence>
<dbReference type="InterPro" id="IPR011663">
    <property type="entry name" value="UTRA"/>
</dbReference>
<dbReference type="InterPro" id="IPR028978">
    <property type="entry name" value="Chorismate_lyase_/UTRA_dom_sf"/>
</dbReference>
<evidence type="ECO:0000256" key="1">
    <source>
        <dbReference type="ARBA" id="ARBA00023015"/>
    </source>
</evidence>
<dbReference type="SMART" id="SM00866">
    <property type="entry name" value="UTRA"/>
    <property type="match status" value="1"/>
</dbReference>
<dbReference type="PROSITE" id="PS50949">
    <property type="entry name" value="HTH_GNTR"/>
    <property type="match status" value="1"/>
</dbReference>
<evidence type="ECO:0000256" key="3">
    <source>
        <dbReference type="ARBA" id="ARBA00023163"/>
    </source>
</evidence>
<dbReference type="AlphaFoldDB" id="A0A0R1YTT8"/>
<dbReference type="InterPro" id="IPR000524">
    <property type="entry name" value="Tscrpt_reg_HTH_GntR"/>
</dbReference>
<reference evidence="5 6" key="1">
    <citation type="journal article" date="2015" name="Genome Announc.">
        <title>Expanding the biotechnology potential of lactobacilli through comparative genomics of 213 strains and associated genera.</title>
        <authorList>
            <person name="Sun Z."/>
            <person name="Harris H.M."/>
            <person name="McCann A."/>
            <person name="Guo C."/>
            <person name="Argimon S."/>
            <person name="Zhang W."/>
            <person name="Yang X."/>
            <person name="Jeffery I.B."/>
            <person name="Cooney J.C."/>
            <person name="Kagawa T.F."/>
            <person name="Liu W."/>
            <person name="Song Y."/>
            <person name="Salvetti E."/>
            <person name="Wrobel A."/>
            <person name="Rasinkangas P."/>
            <person name="Parkhill J."/>
            <person name="Rea M.C."/>
            <person name="O'Sullivan O."/>
            <person name="Ritari J."/>
            <person name="Douillard F.P."/>
            <person name="Paul Ross R."/>
            <person name="Yang R."/>
            <person name="Briner A.E."/>
            <person name="Felis G.E."/>
            <person name="de Vos W.M."/>
            <person name="Barrangou R."/>
            <person name="Klaenhammer T.R."/>
            <person name="Caufield P.W."/>
            <person name="Cui Y."/>
            <person name="Zhang H."/>
            <person name="O'Toole P.W."/>
        </authorList>
    </citation>
    <scope>NUCLEOTIDE SEQUENCE [LARGE SCALE GENOMIC DNA]</scope>
    <source>
        <strain evidence="5 6">DSM 20533</strain>
    </source>
</reference>
<dbReference type="STRING" id="1423721.LA20533_03295"/>
<dbReference type="Gene3D" id="1.10.10.10">
    <property type="entry name" value="Winged helix-like DNA-binding domain superfamily/Winged helix DNA-binding domain"/>
    <property type="match status" value="1"/>
</dbReference>
<keyword evidence="2" id="KW-0238">DNA-binding</keyword>
<name>A0A0R1YTT8_9LACO</name>
<protein>
    <submittedName>
        <fullName evidence="5">Transcriptional regulator</fullName>
    </submittedName>
</protein>
<dbReference type="SUPFAM" id="SSF46785">
    <property type="entry name" value="Winged helix' DNA-binding domain"/>
    <property type="match status" value="1"/>
</dbReference>